<keyword evidence="5" id="KW-0378">Hydrolase</keyword>
<evidence type="ECO:0000256" key="2">
    <source>
        <dbReference type="ARBA" id="ARBA00022645"/>
    </source>
</evidence>
<feature type="chain" id="PRO_5007293244" evidence="8">
    <location>
        <begin position="21"/>
        <end position="611"/>
    </location>
</feature>
<evidence type="ECO:0000256" key="5">
    <source>
        <dbReference type="ARBA" id="ARBA00022801"/>
    </source>
</evidence>
<dbReference type="InParanoid" id="A0A136IWJ6"/>
<dbReference type="SUPFAM" id="SSF53474">
    <property type="entry name" value="alpha/beta-Hydrolases"/>
    <property type="match status" value="1"/>
</dbReference>
<gene>
    <name evidence="9" type="ORF">Micbo1qcDRAFT_165330</name>
</gene>
<dbReference type="PROSITE" id="PS00560">
    <property type="entry name" value="CARBOXYPEPT_SER_HIS"/>
    <property type="match status" value="1"/>
</dbReference>
<dbReference type="Pfam" id="PF00450">
    <property type="entry name" value="Peptidase_S10"/>
    <property type="match status" value="2"/>
</dbReference>
<evidence type="ECO:0000256" key="8">
    <source>
        <dbReference type="SAM" id="SignalP"/>
    </source>
</evidence>
<organism evidence="9 10">
    <name type="scientific">Microdochium bolleyi</name>
    <dbReference type="NCBI Taxonomy" id="196109"/>
    <lineage>
        <taxon>Eukaryota</taxon>
        <taxon>Fungi</taxon>
        <taxon>Dikarya</taxon>
        <taxon>Ascomycota</taxon>
        <taxon>Pezizomycotina</taxon>
        <taxon>Sordariomycetes</taxon>
        <taxon>Xylariomycetidae</taxon>
        <taxon>Xylariales</taxon>
        <taxon>Microdochiaceae</taxon>
        <taxon>Microdochium</taxon>
    </lineage>
</organism>
<dbReference type="InterPro" id="IPR033124">
    <property type="entry name" value="Ser_caboxypep_his_AS"/>
</dbReference>
<dbReference type="Proteomes" id="UP000070501">
    <property type="component" value="Unassembled WGS sequence"/>
</dbReference>
<reference evidence="10" key="1">
    <citation type="submission" date="2016-02" db="EMBL/GenBank/DDBJ databases">
        <title>Draft genome sequence of Microdochium bolleyi, a fungal endophyte of beachgrass.</title>
        <authorList>
            <consortium name="DOE Joint Genome Institute"/>
            <person name="David A.S."/>
            <person name="May G."/>
            <person name="Haridas S."/>
            <person name="Lim J."/>
            <person name="Wang M."/>
            <person name="Labutti K."/>
            <person name="Lipzen A."/>
            <person name="Barry K."/>
            <person name="Grigoriev I.V."/>
        </authorList>
    </citation>
    <scope>NUCLEOTIDE SEQUENCE [LARGE SCALE GENOMIC DNA]</scope>
    <source>
        <strain evidence="10">J235TASD1</strain>
    </source>
</reference>
<dbReference type="Gene3D" id="3.40.50.1820">
    <property type="entry name" value="alpha/beta hydrolase"/>
    <property type="match status" value="1"/>
</dbReference>
<dbReference type="GO" id="GO:0004185">
    <property type="term" value="F:serine-type carboxypeptidase activity"/>
    <property type="evidence" value="ECO:0007669"/>
    <property type="project" value="InterPro"/>
</dbReference>
<name>A0A136IWJ6_9PEZI</name>
<evidence type="ECO:0000256" key="3">
    <source>
        <dbReference type="ARBA" id="ARBA00022670"/>
    </source>
</evidence>
<feature type="signal peptide" evidence="8">
    <location>
        <begin position="1"/>
        <end position="20"/>
    </location>
</feature>
<feature type="region of interest" description="Disordered" evidence="7">
    <location>
        <begin position="193"/>
        <end position="222"/>
    </location>
</feature>
<dbReference type="PRINTS" id="PR00724">
    <property type="entry name" value="CRBOXYPTASEC"/>
</dbReference>
<dbReference type="GO" id="GO:0006508">
    <property type="term" value="P:proteolysis"/>
    <property type="evidence" value="ECO:0007669"/>
    <property type="project" value="UniProtKB-KW"/>
</dbReference>
<keyword evidence="6" id="KW-0325">Glycoprotein</keyword>
<keyword evidence="3" id="KW-0645">Protease</keyword>
<keyword evidence="4 8" id="KW-0732">Signal</keyword>
<dbReference type="PANTHER" id="PTHR11802:SF189">
    <property type="entry name" value="CARBOXYPEPTIDASE"/>
    <property type="match status" value="1"/>
</dbReference>
<accession>A0A136IWJ6</accession>
<proteinExistence type="inferred from homology"/>
<dbReference type="InterPro" id="IPR001563">
    <property type="entry name" value="Peptidase_S10"/>
</dbReference>
<protein>
    <submittedName>
        <fullName evidence="9">Carboxypeptidase S1</fullName>
    </submittedName>
</protein>
<evidence type="ECO:0000256" key="4">
    <source>
        <dbReference type="ARBA" id="ARBA00022729"/>
    </source>
</evidence>
<evidence type="ECO:0000313" key="10">
    <source>
        <dbReference type="Proteomes" id="UP000070501"/>
    </source>
</evidence>
<dbReference type="OrthoDB" id="443318at2759"/>
<dbReference type="PANTHER" id="PTHR11802">
    <property type="entry name" value="SERINE PROTEASE FAMILY S10 SERINE CARBOXYPEPTIDASE"/>
    <property type="match status" value="1"/>
</dbReference>
<keyword evidence="10" id="KW-1185">Reference proteome</keyword>
<comment type="similarity">
    <text evidence="1">Belongs to the peptidase S10 family.</text>
</comment>
<dbReference type="AlphaFoldDB" id="A0A136IWJ6"/>
<keyword evidence="2 9" id="KW-0121">Carboxypeptidase</keyword>
<sequence>MASVGCRLALLPLLSSLATAQFPPPREGITWLKSKFHENVTISFKEPHICETTPGVKSYSGYVHLPPGTLDDGTGDGTGEKQDYPINTFFWFFESRHDPANAPLSIWLNGGPGGSSMMGLLEELGPCFIGPDSKSTVHNPWAWNNEVNMLFLDQPVQVGFSYDTPTNFSVRYPEEGDVGGWDDPDPLYEELPRDMPRAQMPKPDLNRGRGLGTYSSQNPKRTSHRTTHAAHALWHFVQTWFFEFPHYKPSDNGISLWAESYGGHYGPGFMSYFQKQNDKIRSGKGKEKDAHYLRLDTLGIVNGGIDMVRQIESFISFPHKNTYGIQVFNETVYRDLQAAWVAEGGCREKVKACADALRDSDPIMASLGIVSEAAASVAAGKNISDICSDEAVKCAITPWMTYKGGLPAAESRGWYDIAHPHYDPFPPPTMQGYLTQASVQQALGVPVNFTASSPAVAQDFMGTRDIIHGGFLEGIAYLLDSGVKVHMMYGDRDYACNWVGGEMASLGVPYSRQREFAEAGYAEFRVDDDDQTPGHGWMGMTRQLGNFSFTRVFQAGHEVPRYQPAAAHEIFRRATFGLDIATGSATTSDEYSTTGPRDTWEVVNMPPPWPE</sequence>
<evidence type="ECO:0000256" key="7">
    <source>
        <dbReference type="SAM" id="MobiDB-lite"/>
    </source>
</evidence>
<feature type="non-terminal residue" evidence="9">
    <location>
        <position position="611"/>
    </location>
</feature>
<evidence type="ECO:0000256" key="1">
    <source>
        <dbReference type="ARBA" id="ARBA00009431"/>
    </source>
</evidence>
<dbReference type="STRING" id="196109.A0A136IWJ6"/>
<dbReference type="EMBL" id="KQ964255">
    <property type="protein sequence ID" value="KXJ89275.1"/>
    <property type="molecule type" value="Genomic_DNA"/>
</dbReference>
<evidence type="ECO:0000256" key="6">
    <source>
        <dbReference type="ARBA" id="ARBA00023180"/>
    </source>
</evidence>
<evidence type="ECO:0000313" key="9">
    <source>
        <dbReference type="EMBL" id="KXJ89275.1"/>
    </source>
</evidence>
<dbReference type="GO" id="GO:0000324">
    <property type="term" value="C:fungal-type vacuole"/>
    <property type="evidence" value="ECO:0007669"/>
    <property type="project" value="TreeGrafter"/>
</dbReference>
<dbReference type="InterPro" id="IPR029058">
    <property type="entry name" value="AB_hydrolase_fold"/>
</dbReference>